<dbReference type="InterPro" id="IPR027945">
    <property type="entry name" value="SseB_C"/>
</dbReference>
<dbReference type="Pfam" id="PF07179">
    <property type="entry name" value="SseB"/>
    <property type="match status" value="1"/>
</dbReference>
<accession>A0A3N0I020</accession>
<dbReference type="InterPro" id="IPR009839">
    <property type="entry name" value="SseB_N"/>
</dbReference>
<dbReference type="Pfam" id="PF14581">
    <property type="entry name" value="SseB_C"/>
    <property type="match status" value="1"/>
</dbReference>
<feature type="domain" description="SseB protein N-terminal" evidence="1">
    <location>
        <begin position="10"/>
        <end position="135"/>
    </location>
</feature>
<evidence type="ECO:0000313" key="4">
    <source>
        <dbReference type="Proteomes" id="UP000276568"/>
    </source>
</evidence>
<evidence type="ECO:0000259" key="2">
    <source>
        <dbReference type="Pfam" id="PF14581"/>
    </source>
</evidence>
<comment type="caution">
    <text evidence="3">The sequence shown here is derived from an EMBL/GenBank/DDBJ whole genome shotgun (WGS) entry which is preliminary data.</text>
</comment>
<evidence type="ECO:0000259" key="1">
    <source>
        <dbReference type="Pfam" id="PF07179"/>
    </source>
</evidence>
<dbReference type="Proteomes" id="UP000276568">
    <property type="component" value="Unassembled WGS sequence"/>
</dbReference>
<evidence type="ECO:0000313" key="3">
    <source>
        <dbReference type="EMBL" id="RNM30385.1"/>
    </source>
</evidence>
<proteinExistence type="predicted"/>
<name>A0A3N0I020_9FIRM</name>
<feature type="domain" description="SseB protein C-terminal" evidence="2">
    <location>
        <begin position="151"/>
        <end position="252"/>
    </location>
</feature>
<dbReference type="RefSeq" id="WP_128520299.1">
    <property type="nucleotide sequence ID" value="NZ_RJQC01000002.1"/>
</dbReference>
<dbReference type="OrthoDB" id="1639333at2"/>
<gene>
    <name evidence="3" type="ORF">EDX97_06240</name>
</gene>
<reference evidence="3 4" key="1">
    <citation type="submission" date="2018-11" db="EMBL/GenBank/DDBJ databases">
        <title>Clostridium sp. nov., a member of the family Erysipelotrichaceae isolated from pig faeces.</title>
        <authorList>
            <person name="Chang Y.-H."/>
        </authorList>
    </citation>
    <scope>NUCLEOTIDE SEQUENCE [LARGE SCALE GENOMIC DNA]</scope>
    <source>
        <strain evidence="3 4">YH-panp20</strain>
    </source>
</reference>
<dbReference type="EMBL" id="RJQC01000002">
    <property type="protein sequence ID" value="RNM30385.1"/>
    <property type="molecule type" value="Genomic_DNA"/>
</dbReference>
<keyword evidence="4" id="KW-1185">Reference proteome</keyword>
<sequence length="256" mass="29718">MQQFRNTAMKQAIKSLRQDENPITIQHMRDCLVVGQLLVPAQWDKDPVKDNHGQMVFSPDTKFQLMVIADDEGNYYFPMFTSMEELRKWDKDEEVQSLVMTFDQYLPFVKVAQHDIQGIVIDPYSENVPLSCEYIIDISEQKDSEFQARDIRADDEFDLREPVANVEAMISQLQYLGKRYPEIKAIYFKERLVKGKPSHWLVMVDMDPENPEIFRSMGTTCAPVAKGKGIEFMFASTPQGEKIAQENEPIYQEKTN</sequence>
<organism evidence="3 4">
    <name type="scientific">Absicoccus porci</name>
    <dbReference type="NCBI Taxonomy" id="2486576"/>
    <lineage>
        <taxon>Bacteria</taxon>
        <taxon>Bacillati</taxon>
        <taxon>Bacillota</taxon>
        <taxon>Erysipelotrichia</taxon>
        <taxon>Erysipelotrichales</taxon>
        <taxon>Erysipelotrichaceae</taxon>
        <taxon>Absicoccus</taxon>
    </lineage>
</organism>
<dbReference type="AlphaFoldDB" id="A0A3N0I020"/>
<protein>
    <submittedName>
        <fullName evidence="3">Enhanced serine sensitivity protein SseB</fullName>
    </submittedName>
</protein>